<protein>
    <recommendedName>
        <fullName evidence="2">BTB domain-containing protein</fullName>
    </recommendedName>
</protein>
<organism evidence="3 4">
    <name type="scientific">Sparassis crispa</name>
    <dbReference type="NCBI Taxonomy" id="139825"/>
    <lineage>
        <taxon>Eukaryota</taxon>
        <taxon>Fungi</taxon>
        <taxon>Dikarya</taxon>
        <taxon>Basidiomycota</taxon>
        <taxon>Agaricomycotina</taxon>
        <taxon>Agaricomycetes</taxon>
        <taxon>Polyporales</taxon>
        <taxon>Sparassidaceae</taxon>
        <taxon>Sparassis</taxon>
    </lineage>
</organism>
<dbReference type="InParanoid" id="A0A401H584"/>
<dbReference type="SUPFAM" id="SSF54695">
    <property type="entry name" value="POZ domain"/>
    <property type="match status" value="1"/>
</dbReference>
<dbReference type="STRING" id="139825.A0A401H584"/>
<dbReference type="InterPro" id="IPR000210">
    <property type="entry name" value="BTB/POZ_dom"/>
</dbReference>
<reference evidence="3 4" key="1">
    <citation type="journal article" date="2018" name="Sci. Rep.">
        <title>Genome sequence of the cauliflower mushroom Sparassis crispa (Hanabiratake) and its association with beneficial usage.</title>
        <authorList>
            <person name="Kiyama R."/>
            <person name="Furutani Y."/>
            <person name="Kawaguchi K."/>
            <person name="Nakanishi T."/>
        </authorList>
    </citation>
    <scope>NUCLEOTIDE SEQUENCE [LARGE SCALE GENOMIC DNA]</scope>
</reference>
<dbReference type="OrthoDB" id="3164835at2759"/>
<dbReference type="Proteomes" id="UP000287166">
    <property type="component" value="Unassembled WGS sequence"/>
</dbReference>
<evidence type="ECO:0000259" key="2">
    <source>
        <dbReference type="PROSITE" id="PS50097"/>
    </source>
</evidence>
<gene>
    <name evidence="3" type="ORF">SCP_1602010</name>
</gene>
<evidence type="ECO:0000256" key="1">
    <source>
        <dbReference type="SAM" id="MobiDB-lite"/>
    </source>
</evidence>
<dbReference type="RefSeq" id="XP_027620452.1">
    <property type="nucleotide sequence ID" value="XM_027764651.1"/>
</dbReference>
<dbReference type="PROSITE" id="PS50097">
    <property type="entry name" value="BTB"/>
    <property type="match status" value="1"/>
</dbReference>
<feature type="compositionally biased region" description="Pro residues" evidence="1">
    <location>
        <begin position="14"/>
        <end position="26"/>
    </location>
</feature>
<dbReference type="GeneID" id="38786456"/>
<dbReference type="Pfam" id="PF00651">
    <property type="entry name" value="BTB"/>
    <property type="match status" value="2"/>
</dbReference>
<feature type="region of interest" description="Disordered" evidence="1">
    <location>
        <begin position="1"/>
        <end position="27"/>
    </location>
</feature>
<keyword evidence="4" id="KW-1185">Reference proteome</keyword>
<dbReference type="AlphaFoldDB" id="A0A401H584"/>
<dbReference type="EMBL" id="BFAD01000016">
    <property type="protein sequence ID" value="GBE89539.1"/>
    <property type="molecule type" value="Genomic_DNA"/>
</dbReference>
<feature type="domain" description="BTB" evidence="2">
    <location>
        <begin position="35"/>
        <end position="107"/>
    </location>
</feature>
<comment type="caution">
    <text evidence="3">The sequence shown here is derived from an EMBL/GenBank/DDBJ whole genome shotgun (WGS) entry which is preliminary data.</text>
</comment>
<dbReference type="SMART" id="SM00225">
    <property type="entry name" value="BTB"/>
    <property type="match status" value="2"/>
</dbReference>
<evidence type="ECO:0000313" key="3">
    <source>
        <dbReference type="EMBL" id="GBE89539.1"/>
    </source>
</evidence>
<name>A0A401H584_9APHY</name>
<sequence>MSSMNDLTGQPFEPNEPPSPAPPIWAQPPFDNPSANIILRSSDNIDFCVHSIILSEASPFFKDLFSLQQPIVDHTKSNNTDEYRDGRLVITVREDSRTLDGLLRLCYPITDPELKDLLLVRAMLEAALKYQMDEATAITRKALRSFAEKEPLRIWAIACQLRLEEDAHYAAQFTLQQTSIADSFPQEMQEITAGPYFRLLKYHRLRGAVDSNFSFLSPPGPTCTAEGQQESITAASLGFVAHPLADIICRSSDGVEFRTLKAILTMVSPVLHAFITSLQPTSHEGDAIRTDLSADSLPILTLDEDNRTVSALLRLCYPVEAASMRIDDFSVVQSVLEAAKKYEMVMVTLVLRKQLASFVEVEPLRAYFTAVHYKFDECAMQAAEKVVQRPVEDVYVSEMEGVPAQTYHRLLRYCQACWSAVATALSKYRTKFIDDVHVSGDAACQAIPAVYNSLQAEEISVIDTLDHQCHCGALSATVYDGKRQRSRVLRYRCSCRWKRWFGQHLDTTSSWDECRATAQSQDGHIATLMKASLSLRTSPWCESCLPLAWRLVSFADDVGLQTKIAEVQLEL</sequence>
<evidence type="ECO:0000313" key="4">
    <source>
        <dbReference type="Proteomes" id="UP000287166"/>
    </source>
</evidence>
<dbReference type="Gene3D" id="3.30.710.10">
    <property type="entry name" value="Potassium Channel Kv1.1, Chain A"/>
    <property type="match status" value="2"/>
</dbReference>
<proteinExistence type="predicted"/>
<accession>A0A401H584</accession>
<dbReference type="InterPro" id="IPR011333">
    <property type="entry name" value="SKP1/BTB/POZ_sf"/>
</dbReference>